<accession>A0A8C6GS34</accession>
<organism evidence="10 11">
    <name type="scientific">Mus spicilegus</name>
    <name type="common">Mound-building mouse</name>
    <dbReference type="NCBI Taxonomy" id="10103"/>
    <lineage>
        <taxon>Eukaryota</taxon>
        <taxon>Metazoa</taxon>
        <taxon>Chordata</taxon>
        <taxon>Craniata</taxon>
        <taxon>Vertebrata</taxon>
        <taxon>Euteleostomi</taxon>
        <taxon>Mammalia</taxon>
        <taxon>Eutheria</taxon>
        <taxon>Euarchontoglires</taxon>
        <taxon>Glires</taxon>
        <taxon>Rodentia</taxon>
        <taxon>Myomorpha</taxon>
        <taxon>Muroidea</taxon>
        <taxon>Muridae</taxon>
        <taxon>Murinae</taxon>
        <taxon>Mus</taxon>
        <taxon>Mus</taxon>
    </lineage>
</organism>
<evidence type="ECO:0000256" key="3">
    <source>
        <dbReference type="ARBA" id="ARBA00022723"/>
    </source>
</evidence>
<evidence type="ECO:0000256" key="1">
    <source>
        <dbReference type="ARBA" id="ARBA00004123"/>
    </source>
</evidence>
<evidence type="ECO:0000256" key="2">
    <source>
        <dbReference type="ARBA" id="ARBA00006991"/>
    </source>
</evidence>
<evidence type="ECO:0000313" key="11">
    <source>
        <dbReference type="Proteomes" id="UP000694415"/>
    </source>
</evidence>
<evidence type="ECO:0000256" key="8">
    <source>
        <dbReference type="PROSITE-ProRule" id="PRU00042"/>
    </source>
</evidence>
<dbReference type="InterPro" id="IPR036236">
    <property type="entry name" value="Znf_C2H2_sf"/>
</dbReference>
<sequence>ENPYECHQCGKAFVCYSHLQIHKRMHTGE</sequence>
<name>A0A8C6GS34_MUSSI</name>
<comment type="subcellular location">
    <subcellularLocation>
        <location evidence="1">Nucleus</location>
    </subcellularLocation>
</comment>
<dbReference type="Gene3D" id="3.30.160.60">
    <property type="entry name" value="Classic Zinc Finger"/>
    <property type="match status" value="1"/>
</dbReference>
<comment type="similarity">
    <text evidence="2">Belongs to the krueppel C2H2-type zinc-finger protein family.</text>
</comment>
<dbReference type="GO" id="GO:0005634">
    <property type="term" value="C:nucleus"/>
    <property type="evidence" value="ECO:0007669"/>
    <property type="project" value="UniProtKB-SubCell"/>
</dbReference>
<dbReference type="InterPro" id="IPR013087">
    <property type="entry name" value="Znf_C2H2_type"/>
</dbReference>
<dbReference type="Proteomes" id="UP000694415">
    <property type="component" value="Unplaced"/>
</dbReference>
<evidence type="ECO:0000313" key="10">
    <source>
        <dbReference type="Ensembl" id="ENSMSIP00000010311.1"/>
    </source>
</evidence>
<dbReference type="PROSITE" id="PS00028">
    <property type="entry name" value="ZINC_FINGER_C2H2_1"/>
    <property type="match status" value="1"/>
</dbReference>
<keyword evidence="7" id="KW-0539">Nucleus</keyword>
<dbReference type="GeneTree" id="ENSGT01110000268606"/>
<dbReference type="FunFam" id="3.30.160.60:FF:000187">
    <property type="entry name" value="zinc finger protein 37 homolog"/>
    <property type="match status" value="1"/>
</dbReference>
<evidence type="ECO:0000256" key="4">
    <source>
        <dbReference type="ARBA" id="ARBA00022737"/>
    </source>
</evidence>
<reference evidence="10" key="2">
    <citation type="submission" date="2025-09" db="UniProtKB">
        <authorList>
            <consortium name="Ensembl"/>
        </authorList>
    </citation>
    <scope>IDENTIFICATION</scope>
</reference>
<dbReference type="AlphaFoldDB" id="A0A8C6GS34"/>
<keyword evidence="11" id="KW-1185">Reference proteome</keyword>
<keyword evidence="6" id="KW-0862">Zinc</keyword>
<dbReference type="PROSITE" id="PS50157">
    <property type="entry name" value="ZINC_FINGER_C2H2_2"/>
    <property type="match status" value="1"/>
</dbReference>
<dbReference type="GO" id="GO:0008270">
    <property type="term" value="F:zinc ion binding"/>
    <property type="evidence" value="ECO:0007669"/>
    <property type="project" value="UniProtKB-KW"/>
</dbReference>
<dbReference type="Ensembl" id="ENSMSIT00000013051.1">
    <property type="protein sequence ID" value="ENSMSIP00000010311.1"/>
    <property type="gene ID" value="ENSMSIG00000009037.1"/>
</dbReference>
<dbReference type="SUPFAM" id="SSF57667">
    <property type="entry name" value="beta-beta-alpha zinc fingers"/>
    <property type="match status" value="1"/>
</dbReference>
<keyword evidence="5 8" id="KW-0863">Zinc-finger</keyword>
<keyword evidence="4" id="KW-0677">Repeat</keyword>
<evidence type="ECO:0000256" key="7">
    <source>
        <dbReference type="ARBA" id="ARBA00023242"/>
    </source>
</evidence>
<keyword evidence="3" id="KW-0479">Metal-binding</keyword>
<evidence type="ECO:0000256" key="5">
    <source>
        <dbReference type="ARBA" id="ARBA00022771"/>
    </source>
</evidence>
<proteinExistence type="inferred from homology"/>
<protein>
    <submittedName>
        <fullName evidence="10">Predicted gene, 17332</fullName>
    </submittedName>
</protein>
<dbReference type="SMR" id="A0A8C6GS34"/>
<evidence type="ECO:0000256" key="6">
    <source>
        <dbReference type="ARBA" id="ARBA00022833"/>
    </source>
</evidence>
<reference evidence="10" key="1">
    <citation type="submission" date="2025-08" db="UniProtKB">
        <authorList>
            <consortium name="Ensembl"/>
        </authorList>
    </citation>
    <scope>IDENTIFICATION</scope>
</reference>
<evidence type="ECO:0000259" key="9">
    <source>
        <dbReference type="PROSITE" id="PS50157"/>
    </source>
</evidence>
<feature type="domain" description="C2H2-type" evidence="9">
    <location>
        <begin position="4"/>
        <end position="29"/>
    </location>
</feature>